<dbReference type="EMBL" id="CP012559">
    <property type="protein sequence ID" value="ALB29416.1"/>
    <property type="molecule type" value="Genomic_DNA"/>
</dbReference>
<evidence type="ECO:0000313" key="2">
    <source>
        <dbReference type="Proteomes" id="UP000061546"/>
    </source>
</evidence>
<name>A0A0K2LDN9_9LACO</name>
<gene>
    <name evidence="1" type="ORF">JP39_08645</name>
</gene>
<keyword evidence="2" id="KW-1185">Reference proteome</keyword>
<evidence type="ECO:0000313" key="1">
    <source>
        <dbReference type="EMBL" id="ALB29416.1"/>
    </source>
</evidence>
<accession>A0A0K2LDN9</accession>
<dbReference type="RefSeq" id="WP_041500439.1">
    <property type="nucleotide sequence ID" value="NZ_BJDV01000002.1"/>
</dbReference>
<dbReference type="STRING" id="1074467.JP39_08645"/>
<dbReference type="Proteomes" id="UP000061546">
    <property type="component" value="Chromosome"/>
</dbReference>
<protein>
    <recommendedName>
        <fullName evidence="3">WxL domain-containing protein</fullName>
    </recommendedName>
</protein>
<dbReference type="KEGG" id="lhi:JP39_08645"/>
<proteinExistence type="predicted"/>
<sequence length="808" mass="87237">MKKMSTWIISSLIIFLALIATNVTIIKASGGISDGDGLNAAPTGVNIGFLSQASLFTQGSSTTIPSTVKSGHVVEIINGGNQDQVSSIWSNPADGIDNYFDAGKKQTLSAWIFMGGSSYHGSEGLVFVLQNAGPKAIAMNGNNIAGGESLGVWGSDLKKRKNSSAMALTAIQNSWALEFDGVPTGSQDGNAVYGKTVVANPGETLDSYQKGVNNTLLDFQGNSLNRGFKEMWGHLAWSYPGDKDAYLNIGTYNYGNILPDNGPIYELVHNDIDETDFVTPSSAALAWHHLTVTYTPPEAGSTAATLKYVFNDKTIEGLEPPSEDRDQQLITRELKLDLSKLNATTDTKLYYGFVGTNSTEMNSATNAVVFEELPSLVEADKNAYVVDETNKTKVSSSTDVMKDNDKTLTETKTVHPNDKLRFNYMLQYQSGKRDMLPVTATVNVPDNVTVTPDSSGNIGQVTYANADSEPIPASALKDTEITDKKTGKTSTVKMLTFKIGNSLSLTNPWANIELNATANPVPDVNTALQVPLSHATLEGDNYKTDVQTPPFTIQAARATLTLTKTSDDVITTSPDHSVDLTGTMKIVENDTPNVEQPIDNNDINFYVSVDGGDAQLVKDTASADGHFAIPFTSSDESDHTISVYAVDPNYVGSDGIPDTLASKEVTYTVRVKKNDLSLVSKDEYDFQFVRADEKERTIPRQEDWGVEVNSTNTKWVLTANSSELVDANNDVFNGELVFTDDSGNTSSLQDGKVLIDEDLTASPTKEITKVSDEWASDEGVLLHVNSGVVPSGKYDGTIYWNLSDSITE</sequence>
<evidence type="ECO:0008006" key="3">
    <source>
        <dbReference type="Google" id="ProtNLM"/>
    </source>
</evidence>
<organism evidence="1 2">
    <name type="scientific">Companilactobacillus heilongjiangensis</name>
    <dbReference type="NCBI Taxonomy" id="1074467"/>
    <lineage>
        <taxon>Bacteria</taxon>
        <taxon>Bacillati</taxon>
        <taxon>Bacillota</taxon>
        <taxon>Bacilli</taxon>
        <taxon>Lactobacillales</taxon>
        <taxon>Lactobacillaceae</taxon>
        <taxon>Companilactobacillus</taxon>
    </lineage>
</organism>
<dbReference type="AlphaFoldDB" id="A0A0K2LDN9"/>
<reference evidence="1 2" key="1">
    <citation type="submission" date="2015-08" db="EMBL/GenBank/DDBJ databases">
        <title>Genomic sequence of Lactobacillus heilongjiangensis DSM 28069, isolated from Chinese traditional pickle.</title>
        <authorList>
            <person name="Jiang X."/>
            <person name="Zheng B."/>
            <person name="Cheng H."/>
        </authorList>
    </citation>
    <scope>NUCLEOTIDE SEQUENCE [LARGE SCALE GENOMIC DNA]</scope>
    <source>
        <strain evidence="1 2">DSM 28069</strain>
    </source>
</reference>
<dbReference type="OrthoDB" id="2264810at2"/>